<name>A0A4U0X233_9PEZI</name>
<protein>
    <submittedName>
        <fullName evidence="1">Uncharacterized protein</fullName>
    </submittedName>
</protein>
<dbReference type="EMBL" id="NAJQ01000473">
    <property type="protein sequence ID" value="TKA69033.1"/>
    <property type="molecule type" value="Genomic_DNA"/>
</dbReference>
<evidence type="ECO:0000313" key="2">
    <source>
        <dbReference type="Proteomes" id="UP000309340"/>
    </source>
</evidence>
<organism evidence="1 2">
    <name type="scientific">Friedmanniomyces simplex</name>
    <dbReference type="NCBI Taxonomy" id="329884"/>
    <lineage>
        <taxon>Eukaryota</taxon>
        <taxon>Fungi</taxon>
        <taxon>Dikarya</taxon>
        <taxon>Ascomycota</taxon>
        <taxon>Pezizomycotina</taxon>
        <taxon>Dothideomycetes</taxon>
        <taxon>Dothideomycetidae</taxon>
        <taxon>Mycosphaerellales</taxon>
        <taxon>Teratosphaeriaceae</taxon>
        <taxon>Friedmanniomyces</taxon>
    </lineage>
</organism>
<reference evidence="1 2" key="1">
    <citation type="submission" date="2017-03" db="EMBL/GenBank/DDBJ databases">
        <title>Genomes of endolithic fungi from Antarctica.</title>
        <authorList>
            <person name="Coleine C."/>
            <person name="Masonjones S."/>
            <person name="Stajich J.E."/>
        </authorList>
    </citation>
    <scope>NUCLEOTIDE SEQUENCE [LARGE SCALE GENOMIC DNA]</scope>
    <source>
        <strain evidence="1 2">CCFEE 5184</strain>
    </source>
</reference>
<accession>A0A4U0X233</accession>
<comment type="caution">
    <text evidence="1">The sequence shown here is derived from an EMBL/GenBank/DDBJ whole genome shotgun (WGS) entry which is preliminary data.</text>
</comment>
<sequence length="162" mass="18121">MSPPNTNLASPLDRSSLHALTQLIADYDTQRRHYGPWFLDSYREDRLVDSMTAFVARNLYLQYGGGAEKVHAEMKRFLGREGPFEAVVAAVKTVLSRRPMSDGRGAASGSPGRRLGRTYRREEALSSGPATAAGAIHIPESYAEQWMGVVSEWEKQDQLRFF</sequence>
<dbReference type="AlphaFoldDB" id="A0A4U0X233"/>
<evidence type="ECO:0000313" key="1">
    <source>
        <dbReference type="EMBL" id="TKA69033.1"/>
    </source>
</evidence>
<dbReference type="Proteomes" id="UP000309340">
    <property type="component" value="Unassembled WGS sequence"/>
</dbReference>
<gene>
    <name evidence="1" type="ORF">B0A55_07267</name>
</gene>
<proteinExistence type="predicted"/>
<keyword evidence="2" id="KW-1185">Reference proteome</keyword>